<name>A0AA86UCI0_9EUKA</name>
<gene>
    <name evidence="1" type="ORF">HINF_LOCUS34396</name>
    <name evidence="2" type="ORF">HINF_LOCUS44155</name>
</gene>
<sequence length="224" mass="25040">MSEPKTSTTPGRKETNTKVQQQLTAAPLVQEVIVKEPHAEAVRIVAENNAQQGGNVPTYTTLPNDLKEVKNKLFEFVNSTIRFNNPLVMADVKEQVITRMKLARGTVKELSMGRFLTQIAQWHSDINIRPYTASLYEEIDRICNDQYMPTVQQFSQNLGDNNRRLDKIEGRFDSIEATQTAQGATIAQIQSTQAAQGVIIAQIQSTQAEQAVTLAQILHELNSM</sequence>
<protein>
    <submittedName>
        <fullName evidence="2">Hypothetical_protein</fullName>
    </submittedName>
</protein>
<reference evidence="2 3" key="2">
    <citation type="submission" date="2024-07" db="EMBL/GenBank/DDBJ databases">
        <authorList>
            <person name="Akdeniz Z."/>
        </authorList>
    </citation>
    <scope>NUCLEOTIDE SEQUENCE [LARGE SCALE GENOMIC DNA]</scope>
</reference>
<reference evidence="1" key="1">
    <citation type="submission" date="2023-06" db="EMBL/GenBank/DDBJ databases">
        <authorList>
            <person name="Kurt Z."/>
        </authorList>
    </citation>
    <scope>NUCLEOTIDE SEQUENCE</scope>
</reference>
<dbReference type="EMBL" id="CATOUU010000764">
    <property type="protein sequence ID" value="CAI9946751.1"/>
    <property type="molecule type" value="Genomic_DNA"/>
</dbReference>
<evidence type="ECO:0000313" key="2">
    <source>
        <dbReference type="EMBL" id="CAL6050990.1"/>
    </source>
</evidence>
<keyword evidence="3" id="KW-1185">Reference proteome</keyword>
<evidence type="ECO:0000313" key="1">
    <source>
        <dbReference type="EMBL" id="CAI9946751.1"/>
    </source>
</evidence>
<evidence type="ECO:0000313" key="3">
    <source>
        <dbReference type="Proteomes" id="UP001642409"/>
    </source>
</evidence>
<organism evidence="1">
    <name type="scientific">Hexamita inflata</name>
    <dbReference type="NCBI Taxonomy" id="28002"/>
    <lineage>
        <taxon>Eukaryota</taxon>
        <taxon>Metamonada</taxon>
        <taxon>Diplomonadida</taxon>
        <taxon>Hexamitidae</taxon>
        <taxon>Hexamitinae</taxon>
        <taxon>Hexamita</taxon>
    </lineage>
</organism>
<dbReference type="Proteomes" id="UP001642409">
    <property type="component" value="Unassembled WGS sequence"/>
</dbReference>
<accession>A0AA86UCI0</accession>
<dbReference type="EMBL" id="CAXDID020000186">
    <property type="protein sequence ID" value="CAL6050990.1"/>
    <property type="molecule type" value="Genomic_DNA"/>
</dbReference>
<comment type="caution">
    <text evidence="1">The sequence shown here is derived from an EMBL/GenBank/DDBJ whole genome shotgun (WGS) entry which is preliminary data.</text>
</comment>
<dbReference type="AlphaFoldDB" id="A0AA86UCI0"/>
<proteinExistence type="predicted"/>